<dbReference type="RefSeq" id="WP_377315421.1">
    <property type="nucleotide sequence ID" value="NZ_JBHUIY010000011.1"/>
</dbReference>
<evidence type="ECO:0000313" key="3">
    <source>
        <dbReference type="Proteomes" id="UP001597296"/>
    </source>
</evidence>
<dbReference type="EMBL" id="JBHUIY010000011">
    <property type="protein sequence ID" value="MFD2233606.1"/>
    <property type="molecule type" value="Genomic_DNA"/>
</dbReference>
<reference evidence="3" key="1">
    <citation type="journal article" date="2019" name="Int. J. Syst. Evol. Microbiol.">
        <title>The Global Catalogue of Microorganisms (GCM) 10K type strain sequencing project: providing services to taxonomists for standard genome sequencing and annotation.</title>
        <authorList>
            <consortium name="The Broad Institute Genomics Platform"/>
            <consortium name="The Broad Institute Genome Sequencing Center for Infectious Disease"/>
            <person name="Wu L."/>
            <person name="Ma J."/>
        </authorList>
    </citation>
    <scope>NUCLEOTIDE SEQUENCE [LARGE SCALE GENOMIC DNA]</scope>
    <source>
        <strain evidence="3">KCTC 15012</strain>
    </source>
</reference>
<gene>
    <name evidence="2" type="ORF">ACFSNB_07300</name>
</gene>
<dbReference type="Pfam" id="PF04186">
    <property type="entry name" value="FxsA"/>
    <property type="match status" value="1"/>
</dbReference>
<keyword evidence="1" id="KW-0812">Transmembrane</keyword>
<dbReference type="Proteomes" id="UP001597296">
    <property type="component" value="Unassembled WGS sequence"/>
</dbReference>
<proteinExistence type="predicted"/>
<feature type="transmembrane region" description="Helical" evidence="1">
    <location>
        <begin position="27"/>
        <end position="47"/>
    </location>
</feature>
<evidence type="ECO:0000256" key="1">
    <source>
        <dbReference type="SAM" id="Phobius"/>
    </source>
</evidence>
<keyword evidence="3" id="KW-1185">Reference proteome</keyword>
<dbReference type="PANTHER" id="PTHR35335">
    <property type="entry name" value="UPF0716 PROTEIN FXSA"/>
    <property type="match status" value="1"/>
</dbReference>
<evidence type="ECO:0000313" key="2">
    <source>
        <dbReference type="EMBL" id="MFD2233606.1"/>
    </source>
</evidence>
<dbReference type="InterPro" id="IPR007313">
    <property type="entry name" value="FxsA"/>
</dbReference>
<accession>A0ABW5CA51</accession>
<name>A0ABW5CA51_9PROT</name>
<comment type="caution">
    <text evidence="2">The sequence shown here is derived from an EMBL/GenBank/DDBJ whole genome shotgun (WGS) entry which is preliminary data.</text>
</comment>
<sequence>MGWMLFAAVIALPVAEVMVWVRVAAVIGAGATILLSVVSVLVGLAILRQQGVSVLLDAHRRLERGEMPVAAAFEGLCLSAAGFLLVVPGFLTDLAALALLVPAVRALLWGWLERRLPPAVPPTGPGPVVIEGEFVEVDRSGRHDDPRQPPRG</sequence>
<keyword evidence="1" id="KW-0472">Membrane</keyword>
<organism evidence="2 3">
    <name type="scientific">Phaeospirillum tilakii</name>
    <dbReference type="NCBI Taxonomy" id="741673"/>
    <lineage>
        <taxon>Bacteria</taxon>
        <taxon>Pseudomonadati</taxon>
        <taxon>Pseudomonadota</taxon>
        <taxon>Alphaproteobacteria</taxon>
        <taxon>Rhodospirillales</taxon>
        <taxon>Rhodospirillaceae</taxon>
        <taxon>Phaeospirillum</taxon>
    </lineage>
</organism>
<keyword evidence="1" id="KW-1133">Transmembrane helix</keyword>
<dbReference type="PANTHER" id="PTHR35335:SF1">
    <property type="entry name" value="UPF0716 PROTEIN FXSA"/>
    <property type="match status" value="1"/>
</dbReference>
<feature type="transmembrane region" description="Helical" evidence="1">
    <location>
        <begin position="68"/>
        <end position="88"/>
    </location>
</feature>
<protein>
    <submittedName>
        <fullName evidence="2">FxsA family protein</fullName>
    </submittedName>
</protein>
<dbReference type="NCBIfam" id="NF008528">
    <property type="entry name" value="PRK11463.1-2"/>
    <property type="match status" value="1"/>
</dbReference>